<dbReference type="EMBL" id="MNCJ02000321">
    <property type="protein sequence ID" value="KAF5803028.1"/>
    <property type="molecule type" value="Genomic_DNA"/>
</dbReference>
<accession>A0A9K3IU48</accession>
<name>A0A9K3IU48_HELAN</name>
<dbReference type="Gramene" id="mRNA:HanXRQr2_Chr06g0266501">
    <property type="protein sequence ID" value="mRNA:HanXRQr2_Chr06g0266501"/>
    <property type="gene ID" value="HanXRQr2_Chr06g0266501"/>
</dbReference>
<evidence type="ECO:0000313" key="1">
    <source>
        <dbReference type="EMBL" id="KAF5803028.1"/>
    </source>
</evidence>
<keyword evidence="2" id="KW-1185">Reference proteome</keyword>
<reference evidence="1" key="1">
    <citation type="journal article" date="2017" name="Nature">
        <title>The sunflower genome provides insights into oil metabolism, flowering and Asterid evolution.</title>
        <authorList>
            <person name="Badouin H."/>
            <person name="Gouzy J."/>
            <person name="Grassa C.J."/>
            <person name="Murat F."/>
            <person name="Staton S.E."/>
            <person name="Cottret L."/>
            <person name="Lelandais-Briere C."/>
            <person name="Owens G.L."/>
            <person name="Carrere S."/>
            <person name="Mayjonade B."/>
            <person name="Legrand L."/>
            <person name="Gill N."/>
            <person name="Kane N.C."/>
            <person name="Bowers J.E."/>
            <person name="Hubner S."/>
            <person name="Bellec A."/>
            <person name="Berard A."/>
            <person name="Berges H."/>
            <person name="Blanchet N."/>
            <person name="Boniface M.C."/>
            <person name="Brunel D."/>
            <person name="Catrice O."/>
            <person name="Chaidir N."/>
            <person name="Claudel C."/>
            <person name="Donnadieu C."/>
            <person name="Faraut T."/>
            <person name="Fievet G."/>
            <person name="Helmstetter N."/>
            <person name="King M."/>
            <person name="Knapp S.J."/>
            <person name="Lai Z."/>
            <person name="Le Paslier M.C."/>
            <person name="Lippi Y."/>
            <person name="Lorenzon L."/>
            <person name="Mandel J.R."/>
            <person name="Marage G."/>
            <person name="Marchand G."/>
            <person name="Marquand E."/>
            <person name="Bret-Mestries E."/>
            <person name="Morien E."/>
            <person name="Nambeesan S."/>
            <person name="Nguyen T."/>
            <person name="Pegot-Espagnet P."/>
            <person name="Pouilly N."/>
            <person name="Raftis F."/>
            <person name="Sallet E."/>
            <person name="Schiex T."/>
            <person name="Thomas J."/>
            <person name="Vandecasteele C."/>
            <person name="Vares D."/>
            <person name="Vear F."/>
            <person name="Vautrin S."/>
            <person name="Crespi M."/>
            <person name="Mangin B."/>
            <person name="Burke J.M."/>
            <person name="Salse J."/>
            <person name="Munos S."/>
            <person name="Vincourt P."/>
            <person name="Rieseberg L.H."/>
            <person name="Langlade N.B."/>
        </authorList>
    </citation>
    <scope>NUCLEOTIDE SEQUENCE</scope>
    <source>
        <tissue evidence="1">Leaves</tissue>
    </source>
</reference>
<protein>
    <submittedName>
        <fullName evidence="1">Uncharacterized protein</fullName>
    </submittedName>
</protein>
<proteinExistence type="predicted"/>
<gene>
    <name evidence="1" type="ORF">HanXRQr2_Chr06g0266501</name>
</gene>
<comment type="caution">
    <text evidence="1">The sequence shown here is derived from an EMBL/GenBank/DDBJ whole genome shotgun (WGS) entry which is preliminary data.</text>
</comment>
<organism evidence="1 2">
    <name type="scientific">Helianthus annuus</name>
    <name type="common">Common sunflower</name>
    <dbReference type="NCBI Taxonomy" id="4232"/>
    <lineage>
        <taxon>Eukaryota</taxon>
        <taxon>Viridiplantae</taxon>
        <taxon>Streptophyta</taxon>
        <taxon>Embryophyta</taxon>
        <taxon>Tracheophyta</taxon>
        <taxon>Spermatophyta</taxon>
        <taxon>Magnoliopsida</taxon>
        <taxon>eudicotyledons</taxon>
        <taxon>Gunneridae</taxon>
        <taxon>Pentapetalae</taxon>
        <taxon>asterids</taxon>
        <taxon>campanulids</taxon>
        <taxon>Asterales</taxon>
        <taxon>Asteraceae</taxon>
        <taxon>Asteroideae</taxon>
        <taxon>Heliantheae alliance</taxon>
        <taxon>Heliantheae</taxon>
        <taxon>Helianthus</taxon>
    </lineage>
</organism>
<evidence type="ECO:0000313" key="2">
    <source>
        <dbReference type="Proteomes" id="UP000215914"/>
    </source>
</evidence>
<dbReference type="Proteomes" id="UP000215914">
    <property type="component" value="Unassembled WGS sequence"/>
</dbReference>
<dbReference type="AlphaFoldDB" id="A0A9K3IU48"/>
<reference evidence="1" key="2">
    <citation type="submission" date="2020-06" db="EMBL/GenBank/DDBJ databases">
        <title>Helianthus annuus Genome sequencing and assembly Release 2.</title>
        <authorList>
            <person name="Gouzy J."/>
            <person name="Langlade N."/>
            <person name="Munos S."/>
        </authorList>
    </citation>
    <scope>NUCLEOTIDE SEQUENCE</scope>
    <source>
        <tissue evidence="1">Leaves</tissue>
    </source>
</reference>
<sequence length="48" mass="5729">MWLKKTRRKALLASLEKIKEDDLTELECFSYIFRNLSRQFSVICVSFA</sequence>